<gene>
    <name evidence="1" type="ORF">GGQ68_004142</name>
</gene>
<dbReference type="RefSeq" id="WP_221235655.1">
    <property type="nucleotide sequence ID" value="NZ_JACIEJ010000013.1"/>
</dbReference>
<dbReference type="AlphaFoldDB" id="A0A7W6DRF4"/>
<dbReference type="InterPro" id="IPR052517">
    <property type="entry name" value="GlcG_carb_metab_protein"/>
</dbReference>
<reference evidence="1 2" key="1">
    <citation type="submission" date="2020-08" db="EMBL/GenBank/DDBJ databases">
        <title>Genomic Encyclopedia of Type Strains, Phase IV (KMG-IV): sequencing the most valuable type-strain genomes for metagenomic binning, comparative biology and taxonomic classification.</title>
        <authorList>
            <person name="Goeker M."/>
        </authorList>
    </citation>
    <scope>NUCLEOTIDE SEQUENCE [LARGE SCALE GENOMIC DNA]</scope>
    <source>
        <strain evidence="1 2">DSM 102235</strain>
    </source>
</reference>
<evidence type="ECO:0000313" key="1">
    <source>
        <dbReference type="EMBL" id="MBB3987788.1"/>
    </source>
</evidence>
<dbReference type="InterPro" id="IPR005624">
    <property type="entry name" value="PduO/GlcC-like"/>
</dbReference>
<protein>
    <submittedName>
        <fullName evidence="1">Uncharacterized protein GlcG (DUF336 family)</fullName>
    </submittedName>
</protein>
<proteinExistence type="predicted"/>
<dbReference type="PANTHER" id="PTHR34309:SF10">
    <property type="entry name" value="SLR1406 PROTEIN"/>
    <property type="match status" value="1"/>
</dbReference>
<comment type="caution">
    <text evidence="1">The sequence shown here is derived from an EMBL/GenBank/DDBJ whole genome shotgun (WGS) entry which is preliminary data.</text>
</comment>
<dbReference type="SUPFAM" id="SSF143744">
    <property type="entry name" value="GlcG-like"/>
    <property type="match status" value="1"/>
</dbReference>
<name>A0A7W6DRF4_9RHOB</name>
<dbReference type="Pfam" id="PF03928">
    <property type="entry name" value="HbpS-like"/>
    <property type="match status" value="1"/>
</dbReference>
<accession>A0A7W6DRF4</accession>
<evidence type="ECO:0000313" key="2">
    <source>
        <dbReference type="Proteomes" id="UP000541426"/>
    </source>
</evidence>
<organism evidence="1 2">
    <name type="scientific">Sagittula marina</name>
    <dbReference type="NCBI Taxonomy" id="943940"/>
    <lineage>
        <taxon>Bacteria</taxon>
        <taxon>Pseudomonadati</taxon>
        <taxon>Pseudomonadota</taxon>
        <taxon>Alphaproteobacteria</taxon>
        <taxon>Rhodobacterales</taxon>
        <taxon>Roseobacteraceae</taxon>
        <taxon>Sagittula</taxon>
    </lineage>
</organism>
<dbReference type="Proteomes" id="UP000541426">
    <property type="component" value="Unassembled WGS sequence"/>
</dbReference>
<keyword evidence="2" id="KW-1185">Reference proteome</keyword>
<sequence length="141" mass="14019">MDAVLTQANLSPSMANEIATAAIDACAKIDQTAVVAVVDCGGNLVAVQRGDNVGPHNTEAAQRKAFTALSTKTKSGDLAEIARNDASSQNLTTVDDLLLLGGGVPVRLGDDVIGAVGVAGAGGSANDESCAVEAIEAALND</sequence>
<dbReference type="PANTHER" id="PTHR34309">
    <property type="entry name" value="SLR1406 PROTEIN"/>
    <property type="match status" value="1"/>
</dbReference>
<dbReference type="Gene3D" id="3.30.450.150">
    <property type="entry name" value="Haem-degrading domain"/>
    <property type="match status" value="1"/>
</dbReference>
<dbReference type="EMBL" id="JACIEJ010000013">
    <property type="protein sequence ID" value="MBB3987788.1"/>
    <property type="molecule type" value="Genomic_DNA"/>
</dbReference>
<dbReference type="InterPro" id="IPR038084">
    <property type="entry name" value="PduO/GlcC-like_sf"/>
</dbReference>